<dbReference type="OrthoDB" id="9809197at2"/>
<feature type="domain" description="Band 7" evidence="6">
    <location>
        <begin position="21"/>
        <end position="179"/>
    </location>
</feature>
<reference evidence="7 8" key="1">
    <citation type="submission" date="2016-11" db="EMBL/GenBank/DDBJ databases">
        <title>Draft Genome Sequences of Nine Cyanobacterial Strains from Diverse Habitats.</title>
        <authorList>
            <person name="Zhu T."/>
            <person name="Hou S."/>
            <person name="Lu X."/>
            <person name="Hess W.R."/>
        </authorList>
    </citation>
    <scope>NUCLEOTIDE SEQUENCE [LARGE SCALE GENOMIC DNA]</scope>
    <source>
        <strain evidence="7 8">IAM M-71</strain>
    </source>
</reference>
<dbReference type="Pfam" id="PF01145">
    <property type="entry name" value="Band_7"/>
    <property type="match status" value="1"/>
</dbReference>
<evidence type="ECO:0000313" key="8">
    <source>
        <dbReference type="Proteomes" id="UP000185860"/>
    </source>
</evidence>
<dbReference type="SUPFAM" id="SSF117892">
    <property type="entry name" value="Band 7/SPFH domain"/>
    <property type="match status" value="1"/>
</dbReference>
<dbReference type="PRINTS" id="PR00721">
    <property type="entry name" value="STOMATIN"/>
</dbReference>
<dbReference type="PANTHER" id="PTHR43327">
    <property type="entry name" value="STOMATIN-LIKE PROTEIN 2, MITOCHONDRIAL"/>
    <property type="match status" value="1"/>
</dbReference>
<dbReference type="PROSITE" id="PS01270">
    <property type="entry name" value="BAND_7"/>
    <property type="match status" value="1"/>
</dbReference>
<dbReference type="InterPro" id="IPR050710">
    <property type="entry name" value="Band7/mec-2_domain"/>
</dbReference>
<keyword evidence="3" id="KW-0812">Transmembrane</keyword>
<comment type="caution">
    <text evidence="7">The sequence shown here is derived from an EMBL/GenBank/DDBJ whole genome shotgun (WGS) entry which is preliminary data.</text>
</comment>
<gene>
    <name evidence="7" type="ORF">NIES2119_00800</name>
</gene>
<dbReference type="AlphaFoldDB" id="A0A1U7ITT2"/>
<evidence type="ECO:0000259" key="6">
    <source>
        <dbReference type="SMART" id="SM00244"/>
    </source>
</evidence>
<dbReference type="Gene3D" id="3.30.479.30">
    <property type="entry name" value="Band 7 domain"/>
    <property type="match status" value="1"/>
</dbReference>
<comment type="similarity">
    <text evidence="2">Belongs to the band 7/mec-2 family.</text>
</comment>
<accession>A0A1U7ITT2</accession>
<dbReference type="CDD" id="cd08829">
    <property type="entry name" value="SPFH_paraslipin"/>
    <property type="match status" value="1"/>
</dbReference>
<dbReference type="GO" id="GO:0005886">
    <property type="term" value="C:plasma membrane"/>
    <property type="evidence" value="ECO:0007669"/>
    <property type="project" value="UniProtKB-ARBA"/>
</dbReference>
<dbReference type="STRING" id="454136.NIES2119_00800"/>
<name>A0A1U7ITT2_9CYAN</name>
<dbReference type="FunFam" id="3.30.479.30:FF:000004">
    <property type="entry name" value="Putative membrane protease family, stomatin"/>
    <property type="match status" value="1"/>
</dbReference>
<keyword evidence="5" id="KW-0472">Membrane</keyword>
<comment type="subcellular location">
    <subcellularLocation>
        <location evidence="1">Membrane</location>
        <topology evidence="1">Single-pass membrane protein</topology>
    </subcellularLocation>
</comment>
<dbReference type="Proteomes" id="UP000185860">
    <property type="component" value="Unassembled WGS sequence"/>
</dbReference>
<evidence type="ECO:0000313" key="7">
    <source>
        <dbReference type="EMBL" id="OKH40882.1"/>
    </source>
</evidence>
<dbReference type="InterPro" id="IPR036013">
    <property type="entry name" value="Band_7/SPFH_dom_sf"/>
</dbReference>
<evidence type="ECO:0000256" key="1">
    <source>
        <dbReference type="ARBA" id="ARBA00004167"/>
    </source>
</evidence>
<keyword evidence="4" id="KW-1133">Transmembrane helix</keyword>
<organism evidence="7 8">
    <name type="scientific">[Phormidium ambiguum] IAM M-71</name>
    <dbReference type="NCBI Taxonomy" id="454136"/>
    <lineage>
        <taxon>Bacteria</taxon>
        <taxon>Bacillati</taxon>
        <taxon>Cyanobacteriota</taxon>
        <taxon>Cyanophyceae</taxon>
        <taxon>Oscillatoriophycideae</taxon>
        <taxon>Aerosakkonematales</taxon>
        <taxon>Aerosakkonemataceae</taxon>
        <taxon>Floridanema</taxon>
    </lineage>
</organism>
<dbReference type="SMART" id="SM00244">
    <property type="entry name" value="PHB"/>
    <property type="match status" value="1"/>
</dbReference>
<evidence type="ECO:0000256" key="2">
    <source>
        <dbReference type="ARBA" id="ARBA00008164"/>
    </source>
</evidence>
<dbReference type="InterPro" id="IPR001972">
    <property type="entry name" value="Stomatin_HflK_fam"/>
</dbReference>
<dbReference type="PANTHER" id="PTHR43327:SF10">
    <property type="entry name" value="STOMATIN-LIKE PROTEIN 2, MITOCHONDRIAL"/>
    <property type="match status" value="1"/>
</dbReference>
<evidence type="ECO:0000256" key="4">
    <source>
        <dbReference type="ARBA" id="ARBA00022989"/>
    </source>
</evidence>
<dbReference type="GO" id="GO:0098552">
    <property type="term" value="C:side of membrane"/>
    <property type="evidence" value="ECO:0007669"/>
    <property type="project" value="UniProtKB-ARBA"/>
</dbReference>
<protein>
    <submittedName>
        <fullName evidence="7">Paraslipin</fullName>
    </submittedName>
</protein>
<evidence type="ECO:0000256" key="5">
    <source>
        <dbReference type="ARBA" id="ARBA00023136"/>
    </source>
</evidence>
<dbReference type="RefSeq" id="WP_073591556.1">
    <property type="nucleotide sequence ID" value="NZ_MRCE01000001.1"/>
</dbReference>
<evidence type="ECO:0000256" key="3">
    <source>
        <dbReference type="ARBA" id="ARBA00022692"/>
    </source>
</evidence>
<dbReference type="EMBL" id="MRCE01000001">
    <property type="protein sequence ID" value="OKH40882.1"/>
    <property type="molecule type" value="Genomic_DNA"/>
</dbReference>
<dbReference type="InterPro" id="IPR018080">
    <property type="entry name" value="Band_7/stomatin-like_CS"/>
</dbReference>
<sequence length="272" mass="30738">MEAIISAFFLLIIGATIVPLSSGKVISQGSEALVERLGKYQRTLKPGLNFIVPFLDTIVWEETTREQVLDIEPQDAITSDNVSLKADAVVYWQILNMQRAYYAIDDVEKAIETLVLTTLRSEIGQMKLEETYSSRKEINQKLLHQLDEATESWGVKVTRVEVKDIKPAPKVLQSMEEQRAAEIRKRAAILDAEGTAEYMERISHALQKQTHGQEVLQFFLAQKYVEANSKLSESPNSKILFMNPSVLNEALAELLKTDKHSGKIQEIDDDFV</sequence>
<dbReference type="InterPro" id="IPR001107">
    <property type="entry name" value="Band_7"/>
</dbReference>
<proteinExistence type="inferred from homology"/>